<dbReference type="Gene3D" id="3.40.50.12780">
    <property type="entry name" value="N-terminal domain of ligase-like"/>
    <property type="match status" value="1"/>
</dbReference>
<gene>
    <name evidence="2" type="ORF">C492_15251</name>
</gene>
<organism evidence="2 3">
    <name type="scientific">Natronococcus jeotgali DSM 18795</name>
    <dbReference type="NCBI Taxonomy" id="1227498"/>
    <lineage>
        <taxon>Archaea</taxon>
        <taxon>Methanobacteriati</taxon>
        <taxon>Methanobacteriota</taxon>
        <taxon>Stenosarchaea group</taxon>
        <taxon>Halobacteria</taxon>
        <taxon>Halobacteriales</taxon>
        <taxon>Natrialbaceae</taxon>
        <taxon>Natronococcus</taxon>
    </lineage>
</organism>
<evidence type="ECO:0000259" key="1">
    <source>
        <dbReference type="Pfam" id="PF00501"/>
    </source>
</evidence>
<dbReference type="OrthoDB" id="37928at2157"/>
<dbReference type="EMBL" id="AOIA01000127">
    <property type="protein sequence ID" value="ELY55826.1"/>
    <property type="molecule type" value="Genomic_DNA"/>
</dbReference>
<dbReference type="RefSeq" id="WP_008424940.1">
    <property type="nucleotide sequence ID" value="NZ_AOIA01000127.1"/>
</dbReference>
<evidence type="ECO:0000313" key="2">
    <source>
        <dbReference type="EMBL" id="ELY55826.1"/>
    </source>
</evidence>
<dbReference type="PANTHER" id="PTHR36932:SF1">
    <property type="entry name" value="CAPSULAR POLYSACCHARIDE BIOSYNTHESIS PROTEIN"/>
    <property type="match status" value="1"/>
</dbReference>
<dbReference type="PATRIC" id="fig|1227498.3.peg.2984"/>
<dbReference type="Pfam" id="PF00501">
    <property type="entry name" value="AMP-binding"/>
    <property type="match status" value="1"/>
</dbReference>
<dbReference type="InterPro" id="IPR042099">
    <property type="entry name" value="ANL_N_sf"/>
</dbReference>
<dbReference type="InterPro" id="IPR053158">
    <property type="entry name" value="CapK_Type1_Caps_Biosynth"/>
</dbReference>
<comment type="caution">
    <text evidence="2">The sequence shown here is derived from an EMBL/GenBank/DDBJ whole genome shotgun (WGS) entry which is preliminary data.</text>
</comment>
<accession>L9X2X2</accession>
<dbReference type="SUPFAM" id="SSF56801">
    <property type="entry name" value="Acetyl-CoA synthetase-like"/>
    <property type="match status" value="1"/>
</dbReference>
<keyword evidence="3" id="KW-1185">Reference proteome</keyword>
<reference evidence="2 3" key="1">
    <citation type="journal article" date="2014" name="PLoS Genet.">
        <title>Phylogenetically driven sequencing of extremely halophilic archaea reveals strategies for static and dynamic osmo-response.</title>
        <authorList>
            <person name="Becker E.A."/>
            <person name="Seitzer P.M."/>
            <person name="Tritt A."/>
            <person name="Larsen D."/>
            <person name="Krusor M."/>
            <person name="Yao A.I."/>
            <person name="Wu D."/>
            <person name="Madern D."/>
            <person name="Eisen J.A."/>
            <person name="Darling A.E."/>
            <person name="Facciotti M.T."/>
        </authorList>
    </citation>
    <scope>NUCLEOTIDE SEQUENCE [LARGE SCALE GENOMIC DNA]</scope>
    <source>
        <strain evidence="2 3">DSM 18795</strain>
    </source>
</reference>
<sequence length="440" mass="50524">MALRKHLWKPILNYRHSVPKRYETISGWESLSSAELERRTTRRLQSLLDHAYENVPYYRETFEEQPKATEFEELPLLEKADLQNEFERLKSDDLSAREWKTNATSGSTGQPTEFVQDGHYLSMREGLKLVFDEWGGRTLSDPKVKVWGSQDDLFGEKSVKSKAREWLRNITWINAYSMSEDDFRDAVQTINSEQPATIHAYVEAITNVAAFIEENDLAVYSPSSVMTTAGTLRPEMRAQIERVFDCPVHNRYGSREFGTVASECRYGTGLHYCPLIHYIEILDPDTLEPVEPGEPGEIVITLLSNYSMPLIRYRIGDVAAFHTGDCDCRCNWPMIANVRGRVTDHFVTPDGTLVYPGALRKTLYHYEWINRFQIHQTSTDTIVFRLVVSRDDPPQSALEEIISQTERIMGEEVAVDFEFPSAIQRSDSGKYRYTISDVSS</sequence>
<dbReference type="AlphaFoldDB" id="L9X2X2"/>
<dbReference type="STRING" id="1227498.C492_15251"/>
<evidence type="ECO:0000313" key="3">
    <source>
        <dbReference type="Proteomes" id="UP000011531"/>
    </source>
</evidence>
<dbReference type="InterPro" id="IPR000873">
    <property type="entry name" value="AMP-dep_synth/lig_dom"/>
</dbReference>
<dbReference type="PANTHER" id="PTHR36932">
    <property type="entry name" value="CAPSULAR POLYSACCHARIDE BIOSYNTHESIS PROTEIN"/>
    <property type="match status" value="1"/>
</dbReference>
<feature type="domain" description="AMP-dependent synthetase/ligase" evidence="1">
    <location>
        <begin position="187"/>
        <end position="300"/>
    </location>
</feature>
<protein>
    <submittedName>
        <fullName evidence="2">CapK related-protein</fullName>
    </submittedName>
</protein>
<dbReference type="Proteomes" id="UP000011531">
    <property type="component" value="Unassembled WGS sequence"/>
</dbReference>
<proteinExistence type="predicted"/>
<name>L9X2X2_9EURY</name>